<dbReference type="PANTHER" id="PTHR35404:SF8">
    <property type="entry name" value="TRANSPOSASE OF TN10"/>
    <property type="match status" value="1"/>
</dbReference>
<dbReference type="Proteomes" id="UP000253204">
    <property type="component" value="Unassembled WGS sequence"/>
</dbReference>
<name>A0A368TM49_9GAMM</name>
<evidence type="ECO:0000313" key="2">
    <source>
        <dbReference type="Proteomes" id="UP000253204"/>
    </source>
</evidence>
<keyword evidence="2" id="KW-1185">Reference proteome</keyword>
<reference evidence="1 2" key="1">
    <citation type="submission" date="2018-07" db="EMBL/GenBank/DDBJ databases">
        <title>Halomonas rutogse sp. nov., isolated from Lake TangqianCo on Tibetan Plateau.</title>
        <authorList>
            <person name="Lu H."/>
            <person name="Xing P."/>
            <person name="Wu Q."/>
        </authorList>
    </citation>
    <scope>NUCLEOTIDE SEQUENCE [LARGE SCALE GENOMIC DNA]</scope>
    <source>
        <strain evidence="1 2">TQ8S</strain>
    </source>
</reference>
<dbReference type="PANTHER" id="PTHR35404">
    <property type="entry name" value="TRANSPOSASE OF TN10"/>
    <property type="match status" value="1"/>
</dbReference>
<sequence length="93" mass="10544">MQAPQFLHNWLTSALPSIHAKRLQALLDTVGALLTERRLGLTALGRALPGPATPRHTIKRVDRLLGNRHLHEERPLFYWLVAHLLIGHTIRPL</sequence>
<feature type="non-terminal residue" evidence="1">
    <location>
        <position position="93"/>
    </location>
</feature>
<accession>A0A368TM49</accession>
<evidence type="ECO:0000313" key="1">
    <source>
        <dbReference type="EMBL" id="RCV85725.1"/>
    </source>
</evidence>
<gene>
    <name evidence="1" type="ORF">DU506_20665</name>
</gene>
<comment type="caution">
    <text evidence="1">The sequence shown here is derived from an EMBL/GenBank/DDBJ whole genome shotgun (WGS) entry which is preliminary data.</text>
</comment>
<dbReference type="EMBL" id="QPIJ01000112">
    <property type="protein sequence ID" value="RCV85725.1"/>
    <property type="molecule type" value="Genomic_DNA"/>
</dbReference>
<protein>
    <submittedName>
        <fullName evidence="1">IS4 family transposase</fullName>
    </submittedName>
</protein>
<dbReference type="AlphaFoldDB" id="A0A368TM49"/>
<proteinExistence type="predicted"/>
<organism evidence="1 2">
    <name type="scientific">Vreelandella rituensis</name>
    <dbReference type="NCBI Taxonomy" id="2282306"/>
    <lineage>
        <taxon>Bacteria</taxon>
        <taxon>Pseudomonadati</taxon>
        <taxon>Pseudomonadota</taxon>
        <taxon>Gammaproteobacteria</taxon>
        <taxon>Oceanospirillales</taxon>
        <taxon>Halomonadaceae</taxon>
        <taxon>Vreelandella</taxon>
    </lineage>
</organism>